<keyword evidence="1" id="KW-1133">Transmembrane helix</keyword>
<dbReference type="EMBL" id="CCYD01003105">
    <property type="protein sequence ID" value="CEG50344.1"/>
    <property type="molecule type" value="Genomic_DNA"/>
</dbReference>
<dbReference type="OrthoDB" id="152748at2759"/>
<keyword evidence="1" id="KW-0472">Membrane</keyword>
<keyword evidence="3" id="KW-1185">Reference proteome</keyword>
<evidence type="ECO:0000313" key="2">
    <source>
        <dbReference type="EMBL" id="CEG50344.1"/>
    </source>
</evidence>
<evidence type="ECO:0000256" key="1">
    <source>
        <dbReference type="SAM" id="Phobius"/>
    </source>
</evidence>
<evidence type="ECO:0000313" key="3">
    <source>
        <dbReference type="Proteomes" id="UP000054928"/>
    </source>
</evidence>
<reference evidence="3" key="1">
    <citation type="submission" date="2014-09" db="EMBL/GenBank/DDBJ databases">
        <authorList>
            <person name="Sharma Rahul"/>
            <person name="Thines Marco"/>
        </authorList>
    </citation>
    <scope>NUCLEOTIDE SEQUENCE [LARGE SCALE GENOMIC DNA]</scope>
</reference>
<dbReference type="GeneID" id="36410304"/>
<dbReference type="Proteomes" id="UP000054928">
    <property type="component" value="Unassembled WGS sequence"/>
</dbReference>
<keyword evidence="1" id="KW-0812">Transmembrane</keyword>
<proteinExistence type="predicted"/>
<organism evidence="2 3">
    <name type="scientific">Plasmopara halstedii</name>
    <name type="common">Downy mildew of sunflower</name>
    <dbReference type="NCBI Taxonomy" id="4781"/>
    <lineage>
        <taxon>Eukaryota</taxon>
        <taxon>Sar</taxon>
        <taxon>Stramenopiles</taxon>
        <taxon>Oomycota</taxon>
        <taxon>Peronosporomycetes</taxon>
        <taxon>Peronosporales</taxon>
        <taxon>Peronosporaceae</taxon>
        <taxon>Plasmopara</taxon>
    </lineage>
</organism>
<accession>A0A0P1B678</accession>
<dbReference type="RefSeq" id="XP_024586713.1">
    <property type="nucleotide sequence ID" value="XM_024721633.2"/>
</dbReference>
<protein>
    <submittedName>
        <fullName evidence="2">Uncharacterized protein</fullName>
    </submittedName>
</protein>
<feature type="transmembrane region" description="Helical" evidence="1">
    <location>
        <begin position="20"/>
        <end position="38"/>
    </location>
</feature>
<sequence>MVIVFSNLIEFGCVVNEMKLMVLTGTVFVISILLVLVYKTARVWDDFEKEELDSNLLPLFASRATNRWVNSRKAHFGRLGTIQENEVFSPSTIKQQGRNYDRSSES</sequence>
<dbReference type="AlphaFoldDB" id="A0A0P1B678"/>
<name>A0A0P1B678_PLAHL</name>